<keyword evidence="1" id="KW-0472">Membrane</keyword>
<keyword evidence="2" id="KW-1185">Reference proteome</keyword>
<dbReference type="Proteomes" id="UP001652582">
    <property type="component" value="Chromosome 18"/>
</dbReference>
<dbReference type="InterPro" id="IPR022048">
    <property type="entry name" value="Envelope_fusion-like"/>
</dbReference>
<feature type="transmembrane region" description="Helical" evidence="1">
    <location>
        <begin position="332"/>
        <end position="350"/>
    </location>
</feature>
<reference evidence="3" key="1">
    <citation type="submission" date="2025-08" db="UniProtKB">
        <authorList>
            <consortium name="RefSeq"/>
        </authorList>
    </citation>
    <scope>IDENTIFICATION</scope>
</reference>
<dbReference type="GeneID" id="128198947"/>
<dbReference type="RefSeq" id="XP_052742884.1">
    <property type="nucleotide sequence ID" value="XM_052886924.1"/>
</dbReference>
<organism evidence="2 3">
    <name type="scientific">Bicyclus anynana</name>
    <name type="common">Squinting bush brown butterfly</name>
    <dbReference type="NCBI Taxonomy" id="110368"/>
    <lineage>
        <taxon>Eukaryota</taxon>
        <taxon>Metazoa</taxon>
        <taxon>Ecdysozoa</taxon>
        <taxon>Arthropoda</taxon>
        <taxon>Hexapoda</taxon>
        <taxon>Insecta</taxon>
        <taxon>Pterygota</taxon>
        <taxon>Neoptera</taxon>
        <taxon>Endopterygota</taxon>
        <taxon>Lepidoptera</taxon>
        <taxon>Glossata</taxon>
        <taxon>Ditrysia</taxon>
        <taxon>Papilionoidea</taxon>
        <taxon>Nymphalidae</taxon>
        <taxon>Satyrinae</taxon>
        <taxon>Satyrini</taxon>
        <taxon>Mycalesina</taxon>
        <taxon>Bicyclus</taxon>
    </lineage>
</organism>
<proteinExistence type="predicted"/>
<evidence type="ECO:0000313" key="2">
    <source>
        <dbReference type="Proteomes" id="UP001652582"/>
    </source>
</evidence>
<gene>
    <name evidence="3" type="primary">LOC128198947</name>
</gene>
<protein>
    <submittedName>
        <fullName evidence="3">Uncharacterized protein LOC128198947</fullName>
    </submittedName>
</protein>
<name>A0ABM3LUY0_BICAN</name>
<sequence>MSLLTLITTEVENEISTIVNAILFVRNNAIHPVIITPEQYGIELRKTLSYLPPQTKYSLEIIDKNIPELFSLVNLVSYVTNNKIVFVIKTPLITQASYDLYQVLPVPIKSTDKTFIFILPNFKYFLISNNKIHYTSLENLSQCKKVYNNEKYICKLEKPLYSVHTNKICETELLYGNTKLPTVCDTRLAYIPIEQWYKLHQDNNWLFVTPHKVIGTLNCRNKEPIDIELVDTGIIQLSEGCKLYTTNIMLQTNSKILESSYNSVLPHIDILTDECCKKIRNKNITNIPFIPLKYHEKVDLESLNLASHKVDTIAINKMENETILDKVVNNVYLAYIFFSILKMVFVYVIYRLAKYIWRRHFFCNRNDRILALEDTRSCCARITNCITLKVNNENRDIELDEIPSENSETPLRRSTRIAQLKVN</sequence>
<evidence type="ECO:0000313" key="3">
    <source>
        <dbReference type="RefSeq" id="XP_052742884.1"/>
    </source>
</evidence>
<evidence type="ECO:0000256" key="1">
    <source>
        <dbReference type="SAM" id="Phobius"/>
    </source>
</evidence>
<accession>A0ABM3LUY0</accession>
<keyword evidence="1" id="KW-1133">Transmembrane helix</keyword>
<keyword evidence="1" id="KW-0812">Transmembrane</keyword>
<dbReference type="Pfam" id="PF12259">
    <property type="entry name" value="Baculo_F"/>
    <property type="match status" value="1"/>
</dbReference>